<sequence>MSGLGDCRVMCNRCGNKWFLALRTPVPARCDRCPNGQMMPTTTAPHVHYPPPARNIDPNYDWINYYGDEDRRRCKGSEDVFREAPLTWWRGQSPGFD</sequence>
<dbReference type="Proteomes" id="UP000235672">
    <property type="component" value="Unassembled WGS sequence"/>
</dbReference>
<evidence type="ECO:0000313" key="2">
    <source>
        <dbReference type="Proteomes" id="UP000235672"/>
    </source>
</evidence>
<evidence type="ECO:0008006" key="3">
    <source>
        <dbReference type="Google" id="ProtNLM"/>
    </source>
</evidence>
<reference evidence="1 2" key="1">
    <citation type="submission" date="2016-05" db="EMBL/GenBank/DDBJ databases">
        <title>A degradative enzymes factory behind the ericoid mycorrhizal symbiosis.</title>
        <authorList>
            <consortium name="DOE Joint Genome Institute"/>
            <person name="Martino E."/>
            <person name="Morin E."/>
            <person name="Grelet G."/>
            <person name="Kuo A."/>
            <person name="Kohler A."/>
            <person name="Daghino S."/>
            <person name="Barry K."/>
            <person name="Choi C."/>
            <person name="Cichocki N."/>
            <person name="Clum A."/>
            <person name="Copeland A."/>
            <person name="Hainaut M."/>
            <person name="Haridas S."/>
            <person name="Labutti K."/>
            <person name="Lindquist E."/>
            <person name="Lipzen A."/>
            <person name="Khouja H.-R."/>
            <person name="Murat C."/>
            <person name="Ohm R."/>
            <person name="Olson A."/>
            <person name="Spatafora J."/>
            <person name="Veneault-Fourrey C."/>
            <person name="Henrissat B."/>
            <person name="Grigoriev I."/>
            <person name="Martin F."/>
            <person name="Perotto S."/>
        </authorList>
    </citation>
    <scope>NUCLEOTIDE SEQUENCE [LARGE SCALE GENOMIC DNA]</scope>
    <source>
        <strain evidence="1 2">UAMH 7357</strain>
    </source>
</reference>
<gene>
    <name evidence="1" type="ORF">NA56DRAFT_705803</name>
</gene>
<protein>
    <recommendedName>
        <fullName evidence="3">Zinc-ribbon domain-containing protein</fullName>
    </recommendedName>
</protein>
<evidence type="ECO:0000313" key="1">
    <source>
        <dbReference type="EMBL" id="PMD19223.1"/>
    </source>
</evidence>
<keyword evidence="2" id="KW-1185">Reference proteome</keyword>
<organism evidence="1 2">
    <name type="scientific">Hyaloscypha hepaticicola</name>
    <dbReference type="NCBI Taxonomy" id="2082293"/>
    <lineage>
        <taxon>Eukaryota</taxon>
        <taxon>Fungi</taxon>
        <taxon>Dikarya</taxon>
        <taxon>Ascomycota</taxon>
        <taxon>Pezizomycotina</taxon>
        <taxon>Leotiomycetes</taxon>
        <taxon>Helotiales</taxon>
        <taxon>Hyaloscyphaceae</taxon>
        <taxon>Hyaloscypha</taxon>
    </lineage>
</organism>
<name>A0A2J6PYX4_9HELO</name>
<dbReference type="AlphaFoldDB" id="A0A2J6PYX4"/>
<dbReference type="EMBL" id="KZ613490">
    <property type="protein sequence ID" value="PMD19223.1"/>
    <property type="molecule type" value="Genomic_DNA"/>
</dbReference>
<accession>A0A2J6PYX4</accession>
<proteinExistence type="predicted"/>